<dbReference type="AlphaFoldDB" id="B9S2I1"/>
<keyword evidence="7" id="KW-1185">Reference proteome</keyword>
<keyword evidence="1" id="KW-0479">Metal-binding</keyword>
<dbReference type="Proteomes" id="UP000008311">
    <property type="component" value="Unassembled WGS sequence"/>
</dbReference>
<dbReference type="PROSITE" id="PS50865">
    <property type="entry name" value="ZF_MYND_2"/>
    <property type="match status" value="1"/>
</dbReference>
<protein>
    <recommendedName>
        <fullName evidence="5">MYND-type domain-containing protein</fullName>
    </recommendedName>
</protein>
<gene>
    <name evidence="6" type="ORF">RCOM_0699750</name>
</gene>
<name>B9S2I1_RICCO</name>
<dbReference type="EMBL" id="EQ973849">
    <property type="protein sequence ID" value="EEF42255.1"/>
    <property type="molecule type" value="Genomic_DNA"/>
</dbReference>
<accession>B9S2I1</accession>
<dbReference type="GO" id="GO:0008270">
    <property type="term" value="F:zinc ion binding"/>
    <property type="evidence" value="ECO:0007669"/>
    <property type="project" value="UniProtKB-KW"/>
</dbReference>
<organism evidence="6 7">
    <name type="scientific">Ricinus communis</name>
    <name type="common">Castor bean</name>
    <dbReference type="NCBI Taxonomy" id="3988"/>
    <lineage>
        <taxon>Eukaryota</taxon>
        <taxon>Viridiplantae</taxon>
        <taxon>Streptophyta</taxon>
        <taxon>Embryophyta</taxon>
        <taxon>Tracheophyta</taxon>
        <taxon>Spermatophyta</taxon>
        <taxon>Magnoliopsida</taxon>
        <taxon>eudicotyledons</taxon>
        <taxon>Gunneridae</taxon>
        <taxon>Pentapetalae</taxon>
        <taxon>rosids</taxon>
        <taxon>fabids</taxon>
        <taxon>Malpighiales</taxon>
        <taxon>Euphorbiaceae</taxon>
        <taxon>Acalyphoideae</taxon>
        <taxon>Acalypheae</taxon>
        <taxon>Ricinus</taxon>
    </lineage>
</organism>
<evidence type="ECO:0000256" key="3">
    <source>
        <dbReference type="ARBA" id="ARBA00022833"/>
    </source>
</evidence>
<dbReference type="Pfam" id="PF01753">
    <property type="entry name" value="zf-MYND"/>
    <property type="match status" value="1"/>
</dbReference>
<dbReference type="eggNOG" id="ENOG502QTEK">
    <property type="taxonomic scope" value="Eukaryota"/>
</dbReference>
<evidence type="ECO:0000256" key="1">
    <source>
        <dbReference type="ARBA" id="ARBA00022723"/>
    </source>
</evidence>
<evidence type="ECO:0000313" key="7">
    <source>
        <dbReference type="Proteomes" id="UP000008311"/>
    </source>
</evidence>
<keyword evidence="3" id="KW-0862">Zinc</keyword>
<proteinExistence type="predicted"/>
<dbReference type="PANTHER" id="PTHR47570">
    <property type="entry name" value="ZINC ION BINDING PROTEIN"/>
    <property type="match status" value="1"/>
</dbReference>
<evidence type="ECO:0000256" key="4">
    <source>
        <dbReference type="PROSITE-ProRule" id="PRU00134"/>
    </source>
</evidence>
<keyword evidence="2 4" id="KW-0863">Zinc-finger</keyword>
<dbReference type="STRING" id="3988.B9S2I1"/>
<reference evidence="7" key="1">
    <citation type="journal article" date="2010" name="Nat. Biotechnol.">
        <title>Draft genome sequence of the oilseed species Ricinus communis.</title>
        <authorList>
            <person name="Chan A.P."/>
            <person name="Crabtree J."/>
            <person name="Zhao Q."/>
            <person name="Lorenzi H."/>
            <person name="Orvis J."/>
            <person name="Puiu D."/>
            <person name="Melake-Berhan A."/>
            <person name="Jones K.M."/>
            <person name="Redman J."/>
            <person name="Chen G."/>
            <person name="Cahoon E.B."/>
            <person name="Gedil M."/>
            <person name="Stanke M."/>
            <person name="Haas B.J."/>
            <person name="Wortman J.R."/>
            <person name="Fraser-Liggett C.M."/>
            <person name="Ravel J."/>
            <person name="Rabinowicz P.D."/>
        </authorList>
    </citation>
    <scope>NUCLEOTIDE SEQUENCE [LARGE SCALE GENOMIC DNA]</scope>
    <source>
        <strain evidence="7">cv. Hale</strain>
    </source>
</reference>
<feature type="domain" description="MYND-type" evidence="5">
    <location>
        <begin position="3"/>
        <end position="45"/>
    </location>
</feature>
<sequence length="208" mass="23964">MECAAKGRGRRCIGPPTRRCARCSAVAYCSVSHQILHWSEHKEECERLEQQMKRADDLNDFPFTFTPQLIFQEENRCSFLSKREIHGLGMWICECSCGASLAYSDCLRSKDEGWNLSGDVCPCRGPVSPISKHLSSWMDYYEWRCIPLHSPVALLLHWEYAGVREPETKLTYWHGDETSLWMEQACRRLDKVHIVLGCRGYGDLEVNA</sequence>
<evidence type="ECO:0000313" key="6">
    <source>
        <dbReference type="EMBL" id="EEF42255.1"/>
    </source>
</evidence>
<dbReference type="SUPFAM" id="SSF144232">
    <property type="entry name" value="HIT/MYND zinc finger-like"/>
    <property type="match status" value="1"/>
</dbReference>
<evidence type="ECO:0000259" key="5">
    <source>
        <dbReference type="PROSITE" id="PS50865"/>
    </source>
</evidence>
<evidence type="ECO:0000256" key="2">
    <source>
        <dbReference type="ARBA" id="ARBA00022771"/>
    </source>
</evidence>
<dbReference type="InterPro" id="IPR002893">
    <property type="entry name" value="Znf_MYND"/>
</dbReference>
<dbReference type="Gene3D" id="6.10.140.2220">
    <property type="match status" value="1"/>
</dbReference>
<dbReference type="PANTHER" id="PTHR47570:SF1">
    <property type="entry name" value="ZINC ION BINDING PROTEIN"/>
    <property type="match status" value="1"/>
</dbReference>
<dbReference type="InParanoid" id="B9S2I1"/>